<dbReference type="SUPFAM" id="SSF51735">
    <property type="entry name" value="NAD(P)-binding Rossmann-fold domains"/>
    <property type="match status" value="1"/>
</dbReference>
<accession>A0A7C4RZ41</accession>
<reference evidence="2" key="1">
    <citation type="journal article" date="2020" name="mSystems">
        <title>Genome- and Community-Level Interaction Insights into Carbon Utilization and Element Cycling Functions of Hydrothermarchaeota in Hydrothermal Sediment.</title>
        <authorList>
            <person name="Zhou Z."/>
            <person name="Liu Y."/>
            <person name="Xu W."/>
            <person name="Pan J."/>
            <person name="Luo Z.H."/>
            <person name="Li M."/>
        </authorList>
    </citation>
    <scope>NUCLEOTIDE SEQUENCE [LARGE SCALE GENOMIC DNA]</scope>
    <source>
        <strain evidence="2">SpSt-604</strain>
    </source>
</reference>
<dbReference type="SUPFAM" id="SSF55347">
    <property type="entry name" value="Glyceraldehyde-3-phosphate dehydrogenase-like, C-terminal domain"/>
    <property type="match status" value="1"/>
</dbReference>
<evidence type="ECO:0000313" key="2">
    <source>
        <dbReference type="EMBL" id="HGU42495.1"/>
    </source>
</evidence>
<dbReference type="GO" id="GO:0000166">
    <property type="term" value="F:nucleotide binding"/>
    <property type="evidence" value="ECO:0007669"/>
    <property type="project" value="InterPro"/>
</dbReference>
<comment type="caution">
    <text evidence="2">The sequence shown here is derived from an EMBL/GenBank/DDBJ whole genome shotgun (WGS) entry which is preliminary data.</text>
</comment>
<gene>
    <name evidence="2" type="ORF">ENT72_06245</name>
</gene>
<dbReference type="AlphaFoldDB" id="A0A7C4RZ41"/>
<dbReference type="InterPro" id="IPR000683">
    <property type="entry name" value="Gfo/Idh/MocA-like_OxRdtase_N"/>
</dbReference>
<feature type="domain" description="Gfo/Idh/MocA-like oxidoreductase N-terminal" evidence="1">
    <location>
        <begin position="3"/>
        <end position="123"/>
    </location>
</feature>
<dbReference type="PANTHER" id="PTHR43377">
    <property type="entry name" value="BILIVERDIN REDUCTASE A"/>
    <property type="match status" value="1"/>
</dbReference>
<dbReference type="Pfam" id="PF01408">
    <property type="entry name" value="GFO_IDH_MocA"/>
    <property type="match status" value="1"/>
</dbReference>
<dbReference type="Gene3D" id="3.40.50.720">
    <property type="entry name" value="NAD(P)-binding Rossmann-like Domain"/>
    <property type="match status" value="1"/>
</dbReference>
<organism evidence="2">
    <name type="scientific">Fervidobacterium pennivorans</name>
    <dbReference type="NCBI Taxonomy" id="93466"/>
    <lineage>
        <taxon>Bacteria</taxon>
        <taxon>Thermotogati</taxon>
        <taxon>Thermotogota</taxon>
        <taxon>Thermotogae</taxon>
        <taxon>Thermotogales</taxon>
        <taxon>Fervidobacteriaceae</taxon>
        <taxon>Fervidobacterium</taxon>
    </lineage>
</organism>
<dbReference type="InterPro" id="IPR036291">
    <property type="entry name" value="NAD(P)-bd_dom_sf"/>
</dbReference>
<evidence type="ECO:0000259" key="1">
    <source>
        <dbReference type="Pfam" id="PF01408"/>
    </source>
</evidence>
<protein>
    <submittedName>
        <fullName evidence="2">Gfo/Idh/MocA family oxidoreductase</fullName>
    </submittedName>
</protein>
<sequence>MAIKVGLIGCGGIAPVHLDVYKKLDREVEVTALCDINLERAKKLANRFKVRKVFSNYWEMLEKSQLDLVDVCTPISTHAEIVCDVAKVVPAILVEKPMALTVSQCDEMIKTVKKYGGKLCIGHNQIFSPHIQKVKIMVDSGAFNLLSLETTLKGNFDVLLKHGLVSKLNVSPEQRGVIWEVCCHHAYLQLYFLPNIKEVYAAGGKFKYPVYDDFAVLLRASDDHFGVIRISWIYDAFDVVYEFTSADGKRIDILWEFDCMLEKSDTPPFNFYLAAKNFLVDEKRILKKWLRFGVRYLRNRKILPTFYLIQRYIEAIKADLPPPVTPEEGRKTVVLLEAVEKSLDTRSPVRID</sequence>
<dbReference type="EMBL" id="DSZT01000197">
    <property type="protein sequence ID" value="HGU42495.1"/>
    <property type="molecule type" value="Genomic_DNA"/>
</dbReference>
<dbReference type="PANTHER" id="PTHR43377:SF1">
    <property type="entry name" value="BILIVERDIN REDUCTASE A"/>
    <property type="match status" value="1"/>
</dbReference>
<dbReference type="InterPro" id="IPR051450">
    <property type="entry name" value="Gfo/Idh/MocA_Oxidoreductases"/>
</dbReference>
<name>A0A7C4RZ41_FERPE</name>
<dbReference type="Gene3D" id="3.30.360.10">
    <property type="entry name" value="Dihydrodipicolinate Reductase, domain 2"/>
    <property type="match status" value="1"/>
</dbReference>
<proteinExistence type="predicted"/>